<dbReference type="Pfam" id="PF08938">
    <property type="entry name" value="HBS1_N"/>
    <property type="match status" value="1"/>
</dbReference>
<dbReference type="Gene3D" id="2.40.30.10">
    <property type="entry name" value="Translation factors"/>
    <property type="match status" value="2"/>
</dbReference>
<evidence type="ECO:0000256" key="2">
    <source>
        <dbReference type="ARBA" id="ARBA00007249"/>
    </source>
</evidence>
<dbReference type="InterPro" id="IPR054696">
    <property type="entry name" value="GTP-eEF1A_C"/>
</dbReference>
<evidence type="ECO:0000256" key="1">
    <source>
        <dbReference type="ARBA" id="ARBA00004496"/>
    </source>
</evidence>
<dbReference type="PROSITE" id="PS00301">
    <property type="entry name" value="G_TR_1"/>
    <property type="match status" value="1"/>
</dbReference>
<dbReference type="SUPFAM" id="SSF50465">
    <property type="entry name" value="EF-Tu/eEF-1alpha/eIF2-gamma C-terminal domain"/>
    <property type="match status" value="1"/>
</dbReference>
<feature type="compositionally biased region" description="Basic and acidic residues" evidence="13">
    <location>
        <begin position="267"/>
        <end position="280"/>
    </location>
</feature>
<keyword evidence="5" id="KW-0547">Nucleotide-binding</keyword>
<dbReference type="FunFam" id="3.40.50.300:FF:000204">
    <property type="entry name" value="Translation elongation factor Tu"/>
    <property type="match status" value="1"/>
</dbReference>
<proteinExistence type="inferred from homology"/>
<dbReference type="FunFam" id="2.40.30.10:FF:000070">
    <property type="entry name" value="Translation elongation factor EF-1 subunit"/>
    <property type="match status" value="1"/>
</dbReference>
<evidence type="ECO:0000256" key="6">
    <source>
        <dbReference type="ARBA" id="ARBA00022801"/>
    </source>
</evidence>
<dbReference type="GO" id="GO:0003924">
    <property type="term" value="F:GTPase activity"/>
    <property type="evidence" value="ECO:0007669"/>
    <property type="project" value="InterPro"/>
</dbReference>
<dbReference type="EMBL" id="ML732252">
    <property type="protein sequence ID" value="KAB8072241.1"/>
    <property type="molecule type" value="Genomic_DNA"/>
</dbReference>
<feature type="compositionally biased region" description="Acidic residues" evidence="13">
    <location>
        <begin position="11"/>
        <end position="31"/>
    </location>
</feature>
<dbReference type="InterPro" id="IPR000795">
    <property type="entry name" value="T_Tr_GTP-bd_dom"/>
</dbReference>
<dbReference type="PANTHER" id="PTHR23115">
    <property type="entry name" value="TRANSLATION FACTOR"/>
    <property type="match status" value="1"/>
</dbReference>
<keyword evidence="6" id="KW-0378">Hydrolase</keyword>
<evidence type="ECO:0000256" key="9">
    <source>
        <dbReference type="ARBA" id="ARBA00023134"/>
    </source>
</evidence>
<evidence type="ECO:0000256" key="8">
    <source>
        <dbReference type="ARBA" id="ARBA00022917"/>
    </source>
</evidence>
<dbReference type="InterPro" id="IPR027417">
    <property type="entry name" value="P-loop_NTPase"/>
</dbReference>
<dbReference type="Gene3D" id="3.40.50.300">
    <property type="entry name" value="P-loop containing nucleotide triphosphate hydrolases"/>
    <property type="match status" value="1"/>
</dbReference>
<keyword evidence="16" id="KW-1185">Reference proteome</keyword>
<evidence type="ECO:0000256" key="7">
    <source>
        <dbReference type="ARBA" id="ARBA00022845"/>
    </source>
</evidence>
<dbReference type="GO" id="GO:0006417">
    <property type="term" value="P:regulation of translation"/>
    <property type="evidence" value="ECO:0007669"/>
    <property type="project" value="UniProtKB-KW"/>
</dbReference>
<dbReference type="Pfam" id="PF00009">
    <property type="entry name" value="GTP_EFTU"/>
    <property type="match status" value="1"/>
</dbReference>
<evidence type="ECO:0000256" key="13">
    <source>
        <dbReference type="SAM" id="MobiDB-lite"/>
    </source>
</evidence>
<dbReference type="AlphaFoldDB" id="A0A5N5WUR7"/>
<reference evidence="15 16" key="1">
    <citation type="submission" date="2019-04" db="EMBL/GenBank/DDBJ databases">
        <title>Friends and foes A comparative genomics study of 23 Aspergillus species from section Flavi.</title>
        <authorList>
            <consortium name="DOE Joint Genome Institute"/>
            <person name="Kjaerbolling I."/>
            <person name="Vesth T."/>
            <person name="Frisvad J.C."/>
            <person name="Nybo J.L."/>
            <person name="Theobald S."/>
            <person name="Kildgaard S."/>
            <person name="Isbrandt T."/>
            <person name="Kuo A."/>
            <person name="Sato A."/>
            <person name="Lyhne E.K."/>
            <person name="Kogle M.E."/>
            <person name="Wiebenga A."/>
            <person name="Kun R.S."/>
            <person name="Lubbers R.J."/>
            <person name="Makela M.R."/>
            <person name="Barry K."/>
            <person name="Chovatia M."/>
            <person name="Clum A."/>
            <person name="Daum C."/>
            <person name="Haridas S."/>
            <person name="He G."/>
            <person name="LaButti K."/>
            <person name="Lipzen A."/>
            <person name="Mondo S."/>
            <person name="Riley R."/>
            <person name="Salamov A."/>
            <person name="Simmons B.A."/>
            <person name="Magnuson J.K."/>
            <person name="Henrissat B."/>
            <person name="Mortensen U.H."/>
            <person name="Larsen T.O."/>
            <person name="Devries R.P."/>
            <person name="Grigoriev I.V."/>
            <person name="Machida M."/>
            <person name="Baker S.E."/>
            <person name="Andersen M.R."/>
        </authorList>
    </citation>
    <scope>NUCLEOTIDE SEQUENCE [LARGE SCALE GENOMIC DNA]</scope>
    <source>
        <strain evidence="15 16">CBS 151.66</strain>
    </source>
</reference>
<evidence type="ECO:0000313" key="15">
    <source>
        <dbReference type="EMBL" id="KAB8072241.1"/>
    </source>
</evidence>
<feature type="region of interest" description="Disordered" evidence="13">
    <location>
        <begin position="1"/>
        <end position="31"/>
    </location>
</feature>
<dbReference type="InterPro" id="IPR009001">
    <property type="entry name" value="Transl_elong_EF1A/Init_IF2_C"/>
</dbReference>
<dbReference type="InterPro" id="IPR009000">
    <property type="entry name" value="Transl_B-barrel_sf"/>
</dbReference>
<dbReference type="SUPFAM" id="SSF52540">
    <property type="entry name" value="P-loop containing nucleoside triphosphate hydrolases"/>
    <property type="match status" value="1"/>
</dbReference>
<dbReference type="GO" id="GO:0005525">
    <property type="term" value="F:GTP binding"/>
    <property type="evidence" value="ECO:0007669"/>
    <property type="project" value="UniProtKB-KW"/>
</dbReference>
<dbReference type="Pfam" id="PF22594">
    <property type="entry name" value="GTP-eEF1A_C"/>
    <property type="match status" value="1"/>
</dbReference>
<gene>
    <name evidence="15" type="ORF">BDV29DRAFT_5943</name>
</gene>
<dbReference type="GO" id="GO:1990533">
    <property type="term" value="C:Dom34-Hbs1 complex"/>
    <property type="evidence" value="ECO:0007669"/>
    <property type="project" value="UniProtKB-ARBA"/>
</dbReference>
<comment type="subunit">
    <text evidence="11">Component of the Dom34-Hbs1 complex, also named Pelota-HBS1L complex, composed of dom34 and hbs1.</text>
</comment>
<dbReference type="FunFam" id="2.40.30.10:FF:000020">
    <property type="entry name" value="Translation elongation factor EF-1"/>
    <property type="match status" value="1"/>
</dbReference>
<feature type="region of interest" description="Disordered" evidence="13">
    <location>
        <begin position="348"/>
        <end position="369"/>
    </location>
</feature>
<comment type="subcellular location">
    <subcellularLocation>
        <location evidence="1">Cytoplasm</location>
    </subcellularLocation>
</comment>
<dbReference type="PROSITE" id="PS51722">
    <property type="entry name" value="G_TR_2"/>
    <property type="match status" value="1"/>
</dbReference>
<comment type="similarity">
    <text evidence="2">Belongs to the TRAFAC class translation factor GTPase superfamily. Classic translation factor GTPase family. EF-Tu/EF-1A subfamily.</text>
</comment>
<evidence type="ECO:0000256" key="5">
    <source>
        <dbReference type="ARBA" id="ARBA00022741"/>
    </source>
</evidence>
<evidence type="ECO:0000256" key="10">
    <source>
        <dbReference type="ARBA" id="ARBA00049117"/>
    </source>
</evidence>
<keyword evidence="8" id="KW-0648">Protein biosynthesis</keyword>
<dbReference type="GO" id="GO:0005829">
    <property type="term" value="C:cytosol"/>
    <property type="evidence" value="ECO:0007669"/>
    <property type="project" value="GOC"/>
</dbReference>
<dbReference type="InterPro" id="IPR004161">
    <property type="entry name" value="EFTu-like_2"/>
</dbReference>
<comment type="catalytic activity">
    <reaction evidence="10">
        <text>GTP + H2O = GDP + phosphate + H(+)</text>
        <dbReference type="Rhea" id="RHEA:19669"/>
        <dbReference type="ChEBI" id="CHEBI:15377"/>
        <dbReference type="ChEBI" id="CHEBI:15378"/>
        <dbReference type="ChEBI" id="CHEBI:37565"/>
        <dbReference type="ChEBI" id="CHEBI:43474"/>
        <dbReference type="ChEBI" id="CHEBI:58189"/>
    </reaction>
    <physiologicalReaction direction="left-to-right" evidence="10">
        <dbReference type="Rhea" id="RHEA:19670"/>
    </physiologicalReaction>
</comment>
<keyword evidence="9" id="KW-0342">GTP-binding</keyword>
<dbReference type="GO" id="GO:0002184">
    <property type="term" value="P:cytoplasmic translational termination"/>
    <property type="evidence" value="ECO:0007669"/>
    <property type="project" value="UniProtKB-ARBA"/>
</dbReference>
<dbReference type="OrthoDB" id="342024at2759"/>
<evidence type="ECO:0000256" key="11">
    <source>
        <dbReference type="ARBA" id="ARBA00063537"/>
    </source>
</evidence>
<evidence type="ECO:0000256" key="12">
    <source>
        <dbReference type="ARBA" id="ARBA00074866"/>
    </source>
</evidence>
<sequence length="813" mass="88381">MSRHRIKAVSYDDDDFGDDDGYGSPDPEEQEFLEQCTKEVLSQLRTGEPSVTTTRDEVQGALWHYYNDVEKTVNYLRNKKVKELKKKESAPAPAAKAKGSAVPAYPIPLDLVSQEPRHFSAADFFRDSPWLNVPTHRKADILIEPLYPRLGLLGGAPESGGKVSKLAALAAARKKKEGDKAPTAAPAQPTENDKTQSSSHEQKGASMSLRERLAGNGKPQKPEGTQSPRPLGKFSRLGSHSPQKKPSPEPIKQNEESQVDLANIPKEGIEELPTNKEGKEQPTVNIRASPSTFASTIVGDVTRPKMTEPSPLYSNTLDLMKIYGQDLTEPFDFTDPSPDDVVLNAQSSAKGFKSKQPASKPAGDKKKQADLAGSMNNLSVAEKVTVKSKNLDVLAEYQRSKRKNAMNFAVIGHVDAGKSTLMGRLLADLKAVDQRTLDKYRREAEKIGKGSFALAWVLDQGSEERARGVTIDIATNKFETEKAIFTIVDSPGHRDFVPNMIAGASQADFAVLVIDSGTGNFESGLKGQTKEHALLVRSMGVQRIIVAVNKMDSVQWSKDRYEEIEQQVSSFLTTAGFQAKNIAFVPCSGISGDNITKRSENPNGLWYTGRTLIEELEATEPYSHALDKPLRMTIGDVFRGSVQNPLSISGRIDTGSLQMGDQILTMPSGETATIRSLEVDEEPSDWAVAGQNVVLNIANIDPVHLRSGDVICRASAPISNITSFTAKVLAFEHLMPSIVDIHRGRLHVPGRISRLVATLDKGSGAVIKKKPKIVAPGTVARIVVEMDHPVPLEAPTRIVLRAGGDTVAAGLLE</sequence>
<keyword evidence="4" id="KW-0963">Cytoplasm</keyword>
<dbReference type="Proteomes" id="UP000326565">
    <property type="component" value="Unassembled WGS sequence"/>
</dbReference>
<dbReference type="CDD" id="cd16267">
    <property type="entry name" value="HBS1-like_II"/>
    <property type="match status" value="1"/>
</dbReference>
<evidence type="ECO:0000256" key="4">
    <source>
        <dbReference type="ARBA" id="ARBA00022490"/>
    </source>
</evidence>
<feature type="compositionally biased region" description="Polar residues" evidence="13">
    <location>
        <begin position="282"/>
        <end position="291"/>
    </location>
</feature>
<name>A0A5N5WUR7_9EURO</name>
<organism evidence="15 16">
    <name type="scientific">Aspergillus leporis</name>
    <dbReference type="NCBI Taxonomy" id="41062"/>
    <lineage>
        <taxon>Eukaryota</taxon>
        <taxon>Fungi</taxon>
        <taxon>Dikarya</taxon>
        <taxon>Ascomycota</taxon>
        <taxon>Pezizomycotina</taxon>
        <taxon>Eurotiomycetes</taxon>
        <taxon>Eurotiomycetidae</taxon>
        <taxon>Eurotiales</taxon>
        <taxon>Aspergillaceae</taxon>
        <taxon>Aspergillus</taxon>
        <taxon>Aspergillus subgen. Circumdati</taxon>
    </lineage>
</organism>
<feature type="domain" description="Tr-type G" evidence="14">
    <location>
        <begin position="403"/>
        <end position="630"/>
    </location>
</feature>
<dbReference type="InterPro" id="IPR015033">
    <property type="entry name" value="HBS1-like_N"/>
</dbReference>
<dbReference type="Pfam" id="PF03144">
    <property type="entry name" value="GTP_EFTU_D2"/>
    <property type="match status" value="1"/>
</dbReference>
<dbReference type="InterPro" id="IPR050100">
    <property type="entry name" value="TRAFAC_GTPase_members"/>
</dbReference>
<dbReference type="SUPFAM" id="SSF50447">
    <property type="entry name" value="Translation proteins"/>
    <property type="match status" value="1"/>
</dbReference>
<evidence type="ECO:0000313" key="16">
    <source>
        <dbReference type="Proteomes" id="UP000326565"/>
    </source>
</evidence>
<evidence type="ECO:0000256" key="3">
    <source>
        <dbReference type="ARBA" id="ARBA00013870"/>
    </source>
</evidence>
<protein>
    <recommendedName>
        <fullName evidence="12">Elongation factor 1 alpha-like protein</fullName>
    </recommendedName>
    <alternativeName>
        <fullName evidence="3">Elongation factor 1-alpha</fullName>
    </alternativeName>
</protein>
<feature type="region of interest" description="Disordered" evidence="13">
    <location>
        <begin position="174"/>
        <end position="291"/>
    </location>
</feature>
<evidence type="ECO:0000259" key="14">
    <source>
        <dbReference type="PROSITE" id="PS51722"/>
    </source>
</evidence>
<dbReference type="InterPro" id="IPR031157">
    <property type="entry name" value="G_TR_CS"/>
</dbReference>
<accession>A0A5N5WUR7</accession>
<dbReference type="PRINTS" id="PR00315">
    <property type="entry name" value="ELONGATNFCT"/>
</dbReference>
<dbReference type="CDD" id="cd01883">
    <property type="entry name" value="EF1_alpha"/>
    <property type="match status" value="1"/>
</dbReference>
<keyword evidence="7" id="KW-0810">Translation regulation</keyword>